<name>A0A1M6C9Z7_9FIRM</name>
<keyword evidence="7 9" id="KW-0472">Membrane</keyword>
<gene>
    <name evidence="10" type="ORF">SAMN02745751_00636</name>
</gene>
<feature type="transmembrane region" description="Helical" evidence="9">
    <location>
        <begin position="70"/>
        <end position="97"/>
    </location>
</feature>
<evidence type="ECO:0000256" key="9">
    <source>
        <dbReference type="SAM" id="Phobius"/>
    </source>
</evidence>
<keyword evidence="4" id="KW-0997">Cell inner membrane</keyword>
<dbReference type="InterPro" id="IPR007272">
    <property type="entry name" value="Sulf_transp_TsuA/YedE"/>
</dbReference>
<reference evidence="10 11" key="1">
    <citation type="submission" date="2016-11" db="EMBL/GenBank/DDBJ databases">
        <authorList>
            <person name="Jaros S."/>
            <person name="Januszkiewicz K."/>
            <person name="Wedrychowicz H."/>
        </authorList>
    </citation>
    <scope>NUCLEOTIDE SEQUENCE [LARGE SCALE GENOMIC DNA]</scope>
    <source>
        <strain evidence="10 11">DSM 17477</strain>
    </source>
</reference>
<comment type="subcellular location">
    <subcellularLocation>
        <location evidence="1">Cell inner membrane</location>
        <topology evidence="1">Multi-pass membrane protein</topology>
    </subcellularLocation>
</comment>
<keyword evidence="2" id="KW-0813">Transport</keyword>
<comment type="similarity">
    <text evidence="8">Belongs to the TsuA/YedE (TC 9.B.102) family.</text>
</comment>
<dbReference type="PANTHER" id="PTHR30574">
    <property type="entry name" value="INNER MEMBRANE PROTEIN YEDE"/>
    <property type="match status" value="1"/>
</dbReference>
<evidence type="ECO:0000256" key="4">
    <source>
        <dbReference type="ARBA" id="ARBA00022519"/>
    </source>
</evidence>
<dbReference type="RefSeq" id="WP_094762677.1">
    <property type="nucleotide sequence ID" value="NZ_FQZL01000005.1"/>
</dbReference>
<dbReference type="PANTHER" id="PTHR30574:SF1">
    <property type="entry name" value="SULPHUR TRANSPORT DOMAIN-CONTAINING PROTEIN"/>
    <property type="match status" value="1"/>
</dbReference>
<keyword evidence="6 9" id="KW-1133">Transmembrane helix</keyword>
<dbReference type="EMBL" id="FQZL01000005">
    <property type="protein sequence ID" value="SHI57847.1"/>
    <property type="molecule type" value="Genomic_DNA"/>
</dbReference>
<dbReference type="Proteomes" id="UP000184052">
    <property type="component" value="Unassembled WGS sequence"/>
</dbReference>
<evidence type="ECO:0000313" key="11">
    <source>
        <dbReference type="Proteomes" id="UP000184052"/>
    </source>
</evidence>
<accession>A0A1M6C9Z7</accession>
<dbReference type="STRING" id="1121476.SAMN02745751_00636"/>
<evidence type="ECO:0000256" key="8">
    <source>
        <dbReference type="ARBA" id="ARBA00035655"/>
    </source>
</evidence>
<keyword evidence="5 9" id="KW-0812">Transmembrane</keyword>
<keyword evidence="11" id="KW-1185">Reference proteome</keyword>
<evidence type="ECO:0000256" key="2">
    <source>
        <dbReference type="ARBA" id="ARBA00022448"/>
    </source>
</evidence>
<evidence type="ECO:0000256" key="5">
    <source>
        <dbReference type="ARBA" id="ARBA00022692"/>
    </source>
</evidence>
<evidence type="ECO:0000256" key="6">
    <source>
        <dbReference type="ARBA" id="ARBA00022989"/>
    </source>
</evidence>
<protein>
    <submittedName>
        <fullName evidence="10">Uncharacterized protein</fullName>
    </submittedName>
</protein>
<sequence length="170" mass="18401">MKVFTMVEWSPYVVGALIGVLNIFSLLLSDKVIGTSTSYARASGMIRKLFDREYVENNEFYLKTAPEVDWAFMLVIGIVFGSFLSAMLSGDFGIVAVPPMWASEISRGFFLRLIVAVFGGVIIAIGSRWSGGCTSGHGISGTGQLSVLSWIAAIFFFIGGIITALLIYGF</sequence>
<keyword evidence="3" id="KW-1003">Cell membrane</keyword>
<dbReference type="OrthoDB" id="9814020at2"/>
<dbReference type="AlphaFoldDB" id="A0A1M6C9Z7"/>
<proteinExistence type="inferred from homology"/>
<feature type="transmembrane region" description="Helical" evidence="9">
    <location>
        <begin position="12"/>
        <end position="29"/>
    </location>
</feature>
<evidence type="ECO:0000256" key="1">
    <source>
        <dbReference type="ARBA" id="ARBA00004429"/>
    </source>
</evidence>
<feature type="transmembrane region" description="Helical" evidence="9">
    <location>
        <begin position="109"/>
        <end position="127"/>
    </location>
</feature>
<evidence type="ECO:0000256" key="3">
    <source>
        <dbReference type="ARBA" id="ARBA00022475"/>
    </source>
</evidence>
<evidence type="ECO:0000313" key="10">
    <source>
        <dbReference type="EMBL" id="SHI57847.1"/>
    </source>
</evidence>
<dbReference type="GO" id="GO:0005886">
    <property type="term" value="C:plasma membrane"/>
    <property type="evidence" value="ECO:0007669"/>
    <property type="project" value="UniProtKB-SubCell"/>
</dbReference>
<dbReference type="Pfam" id="PF04143">
    <property type="entry name" value="Sulf_transp"/>
    <property type="match status" value="1"/>
</dbReference>
<feature type="transmembrane region" description="Helical" evidence="9">
    <location>
        <begin position="147"/>
        <end position="168"/>
    </location>
</feature>
<organism evidence="10 11">
    <name type="scientific">Dethiosulfatibacter aminovorans DSM 17477</name>
    <dbReference type="NCBI Taxonomy" id="1121476"/>
    <lineage>
        <taxon>Bacteria</taxon>
        <taxon>Bacillati</taxon>
        <taxon>Bacillota</taxon>
        <taxon>Tissierellia</taxon>
        <taxon>Dethiosulfatibacter</taxon>
    </lineage>
</organism>
<evidence type="ECO:0000256" key="7">
    <source>
        <dbReference type="ARBA" id="ARBA00023136"/>
    </source>
</evidence>